<dbReference type="STRING" id="4432.A0A1U8BCN4"/>
<feature type="compositionally biased region" description="Basic and acidic residues" evidence="1">
    <location>
        <begin position="521"/>
        <end position="536"/>
    </location>
</feature>
<name>A0A1U8BCN4_NELNU</name>
<feature type="compositionally biased region" description="Basic and acidic residues" evidence="1">
    <location>
        <begin position="494"/>
        <end position="513"/>
    </location>
</feature>
<dbReference type="PANTHER" id="PTHR33448:SF4">
    <property type="entry name" value="CHLOROPLAST PROTEIN HCF243"/>
    <property type="match status" value="1"/>
</dbReference>
<feature type="compositionally biased region" description="Basic and acidic residues" evidence="1">
    <location>
        <begin position="320"/>
        <end position="333"/>
    </location>
</feature>
<dbReference type="GeneID" id="104613193"/>
<dbReference type="AlphaFoldDB" id="A0A1U8BCN4"/>
<keyword evidence="2" id="KW-1185">Reference proteome</keyword>
<protein>
    <submittedName>
        <fullName evidence="3">Trichohyalin</fullName>
    </submittedName>
</protein>
<dbReference type="PANTHER" id="PTHR33448">
    <property type="entry name" value="CHLOROPLAST PROTEIN HCF243-RELATED"/>
    <property type="match status" value="1"/>
</dbReference>
<gene>
    <name evidence="3" type="primary">LOC104613193</name>
</gene>
<feature type="compositionally biased region" description="Basic and acidic residues" evidence="1">
    <location>
        <begin position="427"/>
        <end position="459"/>
    </location>
</feature>
<dbReference type="Proteomes" id="UP000189703">
    <property type="component" value="Unplaced"/>
</dbReference>
<dbReference type="eggNOG" id="ENOG502QVD1">
    <property type="taxonomic scope" value="Eukaryota"/>
</dbReference>
<proteinExistence type="predicted"/>
<evidence type="ECO:0000313" key="2">
    <source>
        <dbReference type="Proteomes" id="UP000189703"/>
    </source>
</evidence>
<accession>A0A1U8BCN4</accession>
<dbReference type="FunCoup" id="A0A1U8BCN4">
    <property type="interactions" value="1322"/>
</dbReference>
<feature type="region of interest" description="Disordered" evidence="1">
    <location>
        <begin position="576"/>
        <end position="645"/>
    </location>
</feature>
<feature type="region of interest" description="Disordered" evidence="1">
    <location>
        <begin position="26"/>
        <end position="93"/>
    </location>
</feature>
<evidence type="ECO:0000256" key="1">
    <source>
        <dbReference type="SAM" id="MobiDB-lite"/>
    </source>
</evidence>
<dbReference type="KEGG" id="nnu:104613193"/>
<evidence type="ECO:0000313" key="3">
    <source>
        <dbReference type="RefSeq" id="XP_010279219.1"/>
    </source>
</evidence>
<feature type="region of interest" description="Disordered" evidence="1">
    <location>
        <begin position="296"/>
        <end position="536"/>
    </location>
</feature>
<feature type="compositionally biased region" description="Basic and acidic residues" evidence="1">
    <location>
        <begin position="358"/>
        <end position="390"/>
    </location>
</feature>
<feature type="compositionally biased region" description="Low complexity" evidence="1">
    <location>
        <begin position="26"/>
        <end position="38"/>
    </location>
</feature>
<feature type="compositionally biased region" description="Basic and acidic residues" evidence="1">
    <location>
        <begin position="585"/>
        <end position="594"/>
    </location>
</feature>
<reference evidence="3" key="1">
    <citation type="submission" date="2025-08" db="UniProtKB">
        <authorList>
            <consortium name="RefSeq"/>
        </authorList>
    </citation>
    <scope>IDENTIFICATION</scope>
</reference>
<feature type="compositionally biased region" description="Polar residues" evidence="1">
    <location>
        <begin position="84"/>
        <end position="93"/>
    </location>
</feature>
<feature type="compositionally biased region" description="Basic and acidic residues" evidence="1">
    <location>
        <begin position="400"/>
        <end position="416"/>
    </location>
</feature>
<feature type="compositionally biased region" description="Low complexity" evidence="1">
    <location>
        <begin position="460"/>
        <end position="470"/>
    </location>
</feature>
<feature type="compositionally biased region" description="Acidic residues" evidence="1">
    <location>
        <begin position="302"/>
        <end position="319"/>
    </location>
</feature>
<dbReference type="RefSeq" id="XP_010279219.1">
    <property type="nucleotide sequence ID" value="XM_010280917.2"/>
</dbReference>
<dbReference type="OrthoDB" id="1934890at2759"/>
<sequence length="711" mass="80377">MESERPHRSGSTGSELFICFTSRLSSSSMKISSKSMLSPGRTDKFREPSSLSSSLSRRLRSHGSMRGGQASPMFPTGNKKRGSTFDTAEPSSPKVTCIGQVRVKTKKHGKKMRTRSKRCRNGSFRRTEQIQDGVHPQQHQECLPHRNQRWVHIPLSICEALRAFGAEFNCFLPCRSSCTSTNEREKAEKARTSPASTPTSSCGTVFARWLLALQDSEEEKRREMELVVREEEKRKNLKMVHVIDIEEKGEAKEVAGEEEEGRVSICVPPKNALLLMRCRSDPVKMASLANRYWESSVTKAGDDEDDDEDGEDDNEDDRIDEQQKSEGEEGNGEKDEDEEEFREVIVQLEEDQGQMGMSDKRASIEEIGEHQNPQKHEKFEMQEYPTKEEEEKPDEEQEENPEKQQERKMELTKEEILVNGSSAESPEEPKNQEKERSDGEIEQDAHLTETIKEAEEARRASVSSSSSRSSQDPEAEPGGPRPTLADPVAALEEGVEKSIKEKGTEKTYERYAKEQQLQQQENHEHDEGDRSKVREEDSVLPDCLLLMMYEPKLSMEVSKETWVCSTDFVRCRPSKQTTASTVRNGGDECKRRVSTDTNPGVQVQQQKQRHHRKQPLRPLPQAARKSCSNPVPARKSCSNGPPAAPSMANMIEQKLVNAEAYEPFVLTRCKSEPMRSSAKHAQESCFWNNGKLEYLEPHRPTIGIGAAGIGY</sequence>
<organism evidence="2 3">
    <name type="scientific">Nelumbo nucifera</name>
    <name type="common">Sacred lotus</name>
    <dbReference type="NCBI Taxonomy" id="4432"/>
    <lineage>
        <taxon>Eukaryota</taxon>
        <taxon>Viridiplantae</taxon>
        <taxon>Streptophyta</taxon>
        <taxon>Embryophyta</taxon>
        <taxon>Tracheophyta</taxon>
        <taxon>Spermatophyta</taxon>
        <taxon>Magnoliopsida</taxon>
        <taxon>Proteales</taxon>
        <taxon>Nelumbonaceae</taxon>
        <taxon>Nelumbo</taxon>
    </lineage>
</organism>
<dbReference type="OMA" id="CRFDASE"/>